<sequence length="111" mass="12431">MKKTLNELSEIVAKANDLFYDRNKDVDTLMGIMDKTLRKQGINADAITIDCIAVNKKIVLVLHDSKPDLVDIALGDKAGAIHSSTEHKLEDLNIVQILDMMEKNFLHSLDK</sequence>
<dbReference type="AlphaFoldDB" id="A0A099KJC1"/>
<gene>
    <name evidence="1" type="ORF">ND2E_3854</name>
</gene>
<dbReference type="Proteomes" id="UP000029843">
    <property type="component" value="Unassembled WGS sequence"/>
</dbReference>
<dbReference type="EMBL" id="JQED01000040">
    <property type="protein sequence ID" value="KGJ89663.1"/>
    <property type="molecule type" value="Genomic_DNA"/>
</dbReference>
<proteinExistence type="predicted"/>
<evidence type="ECO:0000313" key="2">
    <source>
        <dbReference type="Proteomes" id="UP000029843"/>
    </source>
</evidence>
<reference evidence="1 2" key="1">
    <citation type="submission" date="2014-08" db="EMBL/GenBank/DDBJ databases">
        <title>Genomic and Phenotypic Diversity of Colwellia psychrerythraea strains from Disparate Marine Basins.</title>
        <authorList>
            <person name="Techtmann S.M."/>
            <person name="Stelling S.C."/>
            <person name="Utturkar S.M."/>
            <person name="Alshibli N."/>
            <person name="Harris A."/>
            <person name="Brown S.D."/>
            <person name="Hazen T.C."/>
        </authorList>
    </citation>
    <scope>NUCLEOTIDE SEQUENCE [LARGE SCALE GENOMIC DNA]</scope>
    <source>
        <strain evidence="1 2">ND2E</strain>
    </source>
</reference>
<name>A0A099KJC1_COLPS</name>
<dbReference type="OrthoDB" id="6182692at2"/>
<comment type="caution">
    <text evidence="1">The sequence shown here is derived from an EMBL/GenBank/DDBJ whole genome shotgun (WGS) entry which is preliminary data.</text>
</comment>
<evidence type="ECO:0000313" key="1">
    <source>
        <dbReference type="EMBL" id="KGJ89663.1"/>
    </source>
</evidence>
<dbReference type="PATRIC" id="fig|28229.4.peg.3010"/>
<accession>A0A099KJC1</accession>
<protein>
    <submittedName>
        <fullName evidence="1">Uncharacterized protein</fullName>
    </submittedName>
</protein>
<organism evidence="1 2">
    <name type="scientific">Colwellia psychrerythraea</name>
    <name type="common">Vibrio psychroerythus</name>
    <dbReference type="NCBI Taxonomy" id="28229"/>
    <lineage>
        <taxon>Bacteria</taxon>
        <taxon>Pseudomonadati</taxon>
        <taxon>Pseudomonadota</taxon>
        <taxon>Gammaproteobacteria</taxon>
        <taxon>Alteromonadales</taxon>
        <taxon>Colwelliaceae</taxon>
        <taxon>Colwellia</taxon>
    </lineage>
</organism>
<dbReference type="RefSeq" id="WP_033094671.1">
    <property type="nucleotide sequence ID" value="NZ_JQED01000040.1"/>
</dbReference>